<feature type="domain" description="Glyoxalase-like" evidence="1">
    <location>
        <begin position="2"/>
        <end position="167"/>
    </location>
</feature>
<organism evidence="2 3">
    <name type="scientific">Pseudomonas hormoni</name>
    <dbReference type="NCBI Taxonomy" id="3093767"/>
    <lineage>
        <taxon>Bacteria</taxon>
        <taxon>Pseudomonadati</taxon>
        <taxon>Pseudomonadota</taxon>
        <taxon>Gammaproteobacteria</taxon>
        <taxon>Pseudomonadales</taxon>
        <taxon>Pseudomonadaceae</taxon>
        <taxon>Pseudomonas</taxon>
    </lineage>
</organism>
<dbReference type="RefSeq" id="WP_214384905.1">
    <property type="nucleotide sequence ID" value="NZ_CP169287.1"/>
</dbReference>
<dbReference type="InterPro" id="IPR029068">
    <property type="entry name" value="Glyas_Bleomycin-R_OHBP_Dase"/>
</dbReference>
<dbReference type="Proteomes" id="UP000681155">
    <property type="component" value="Chromosome"/>
</dbReference>
<dbReference type="EMBL" id="CP075566">
    <property type="protein sequence ID" value="QVW26938.1"/>
    <property type="molecule type" value="Genomic_DNA"/>
</dbReference>
<accession>A0ABX8F7J5</accession>
<proteinExistence type="predicted"/>
<keyword evidence="3" id="KW-1185">Reference proteome</keyword>
<dbReference type="InterPro" id="IPR025870">
    <property type="entry name" value="Glyoxalase-like_dom"/>
</dbReference>
<evidence type="ECO:0000313" key="2">
    <source>
        <dbReference type="EMBL" id="QVW26938.1"/>
    </source>
</evidence>
<evidence type="ECO:0000313" key="3">
    <source>
        <dbReference type="Proteomes" id="UP000681155"/>
    </source>
</evidence>
<name>A0ABX8F7J5_9PSED</name>
<evidence type="ECO:0000259" key="1">
    <source>
        <dbReference type="Pfam" id="PF13468"/>
    </source>
</evidence>
<dbReference type="Pfam" id="PF13468">
    <property type="entry name" value="Glyoxalase_3"/>
    <property type="match status" value="1"/>
</dbReference>
<reference evidence="2 3" key="1">
    <citation type="submission" date="2021-05" db="EMBL/GenBank/DDBJ databases">
        <title>Complete genome of the cytokinin-producing biocontrol strain Pseudomonas fluorescens G20-18.</title>
        <authorList>
            <person name="Nielsen T.K."/>
            <person name="Mekureyaw M.F."/>
            <person name="Hansen L.H."/>
            <person name="Nicolaisen M.H."/>
            <person name="Roitsch T.G."/>
            <person name="Hennessy R.C."/>
        </authorList>
    </citation>
    <scope>NUCLEOTIDE SEQUENCE [LARGE SCALE GENOMIC DNA]</scope>
    <source>
        <strain evidence="2 3">G20-18</strain>
    </source>
</reference>
<protein>
    <submittedName>
        <fullName evidence="2">VOC family protein</fullName>
    </submittedName>
</protein>
<sequence>MVAPDLDSGCAFVTNSLGVELQPGGMHPRMGTHNRLLRLGPETYLEVIAVDPSANLPGRPRWFGMDQLAVNTPARLATWVARTDDIHAMSEACRAIVGEPEPMTRGTLSWRTTIPSDGHLPLDGSAPTLIQWEQAPHPASAMQDKGCSLVALDVFDPDPDTVQALLDAINFSGPVHIHGLGGNSKPYLVAHIQTPTGLKTLPIENRFSPEVTARLPAQNRITPCNSTARRTSMTLMRLTREARVARGGNVKRVTSAQRNSRPNGCIVSQSKSILCSGVSARSVSRSSFILDEWCREFLGSGISGISGFVEIKLTLVRSFFRCAIADLQYPQAV</sequence>
<gene>
    <name evidence="2" type="ORF">KJF94_18715</name>
</gene>
<dbReference type="Gene3D" id="3.10.180.10">
    <property type="entry name" value="2,3-Dihydroxybiphenyl 1,2-Dioxygenase, domain 1"/>
    <property type="match status" value="1"/>
</dbReference>